<gene>
    <name evidence="1" type="primary">gspN</name>
    <name evidence="1" type="ORF">Q3M24_16805</name>
</gene>
<protein>
    <submittedName>
        <fullName evidence="1">Type II secretion system protein GspN</fullName>
    </submittedName>
</protein>
<dbReference type="KEGG" id="eaj:Q3M24_16805"/>
<dbReference type="EMBL" id="CP159373">
    <property type="protein sequence ID" value="XCN71951.1"/>
    <property type="molecule type" value="Genomic_DNA"/>
</dbReference>
<dbReference type="InterPro" id="IPR030925">
    <property type="entry name" value="T2SS_GspN_Lepto"/>
</dbReference>
<organism evidence="1">
    <name type="scientific">Candidatus Electrothrix aestuarii</name>
    <dbReference type="NCBI Taxonomy" id="3062594"/>
    <lineage>
        <taxon>Bacteria</taxon>
        <taxon>Pseudomonadati</taxon>
        <taxon>Thermodesulfobacteriota</taxon>
        <taxon>Desulfobulbia</taxon>
        <taxon>Desulfobulbales</taxon>
        <taxon>Desulfobulbaceae</taxon>
        <taxon>Candidatus Electrothrix</taxon>
    </lineage>
</organism>
<reference evidence="1" key="1">
    <citation type="journal article" date="2024" name="Syst. Appl. Microbiol.">
        <title>First single-strain enrichments of Electrothrix cable bacteria, description of E. aestuarii sp. nov. and E. rattekaaiensis sp. nov., and proposal of a cable bacteria taxonomy following the rules of the SeqCode.</title>
        <authorList>
            <person name="Plum-Jensen L.E."/>
            <person name="Schramm A."/>
            <person name="Marshall I.P.G."/>
        </authorList>
    </citation>
    <scope>NUCLEOTIDE SEQUENCE</scope>
    <source>
        <strain evidence="1">Rat1</strain>
    </source>
</reference>
<dbReference type="NCBIfam" id="TIGR04411">
    <property type="entry name" value="T2SS_GspN_Lepto"/>
    <property type="match status" value="1"/>
</dbReference>
<proteinExistence type="predicted"/>
<sequence length="320" mass="35761">MLMKLLKFSGYLIYTVVVVLALLWYKFPADAVKTRIEKDLNRTNPGLQWVVERLTLLPPLRVQLQNIQVTGRREQKKIFTLQDLTLGPDLMTWKKTGKVTAQYTAHLLKGTVLGRLALTKNRKALQYNGVIQDLAINNKELPLFQEEYQRDVHGILSGKFSGKRNLTDITHTMQGKFVFAQGSISLQQAVLGMDQIDFDRLETQLNMNTGTIVFSQGKVTSPLFAANFKGNLRMAVPCSDSNIRVTGSFQPGPDFTASLGSPSLAALLNKEMQKGPLPLTVNGPLKKPNILFTSLPPGFNRQMELLKKQRQQQPKGGPAR</sequence>
<accession>A0AAU8LST1</accession>
<dbReference type="AlphaFoldDB" id="A0AAU8LST1"/>
<evidence type="ECO:0000313" key="1">
    <source>
        <dbReference type="EMBL" id="XCN71951.1"/>
    </source>
</evidence>
<name>A0AAU8LST1_9BACT</name>
<reference evidence="1" key="2">
    <citation type="submission" date="2024-06" db="EMBL/GenBank/DDBJ databases">
        <authorList>
            <person name="Plum-Jensen L.E."/>
            <person name="Schramm A."/>
            <person name="Marshall I.P.G."/>
        </authorList>
    </citation>
    <scope>NUCLEOTIDE SEQUENCE</scope>
    <source>
        <strain evidence="1">Rat1</strain>
    </source>
</reference>